<reference evidence="2" key="1">
    <citation type="submission" date="2017-06" db="EMBL/GenBank/DDBJ databases">
        <authorList>
            <person name="Cremers G."/>
        </authorList>
    </citation>
    <scope>NUCLEOTIDE SEQUENCE [LARGE SCALE GENOMIC DNA]</scope>
</reference>
<proteinExistence type="predicted"/>
<dbReference type="AlphaFoldDB" id="A0A284VS94"/>
<dbReference type="Proteomes" id="UP000218615">
    <property type="component" value="Unassembled WGS sequence"/>
</dbReference>
<evidence type="ECO:0000313" key="2">
    <source>
        <dbReference type="Proteomes" id="UP000218615"/>
    </source>
</evidence>
<keyword evidence="2" id="KW-1185">Reference proteome</keyword>
<protein>
    <submittedName>
        <fullName evidence="1">Uncharacterized protein</fullName>
    </submittedName>
</protein>
<accession>A0A284VS94</accession>
<gene>
    <name evidence="1" type="ORF">MNV_60042</name>
</gene>
<name>A0A284VS94_9EURY</name>
<organism evidence="1 2">
    <name type="scientific">Candidatus Methanoperedens nitratireducens</name>
    <dbReference type="NCBI Taxonomy" id="1392998"/>
    <lineage>
        <taxon>Archaea</taxon>
        <taxon>Methanobacteriati</taxon>
        <taxon>Methanobacteriota</taxon>
        <taxon>Stenosarchaea group</taxon>
        <taxon>Methanomicrobia</taxon>
        <taxon>Methanosarcinales</taxon>
        <taxon>ANME-2 cluster</taxon>
        <taxon>Candidatus Methanoperedentaceae</taxon>
        <taxon>Candidatus Methanoperedens</taxon>
    </lineage>
</organism>
<sequence>MVPELPYLAGNEFGVGQKRDMMSRYELSQEESISLRGL</sequence>
<dbReference type="EMBL" id="FZMP01000207">
    <property type="protein sequence ID" value="SNQ62161.1"/>
    <property type="molecule type" value="Genomic_DNA"/>
</dbReference>
<evidence type="ECO:0000313" key="1">
    <source>
        <dbReference type="EMBL" id="SNQ62161.1"/>
    </source>
</evidence>